<dbReference type="EMBL" id="CP122959">
    <property type="protein sequence ID" value="WGI19437.1"/>
    <property type="molecule type" value="Genomic_DNA"/>
</dbReference>
<name>A0AAF0GTF0_LATSK</name>
<evidence type="ECO:0000313" key="3">
    <source>
        <dbReference type="Proteomes" id="UP001179858"/>
    </source>
</evidence>
<dbReference type="RefSeq" id="WP_280103060.1">
    <property type="nucleotide sequence ID" value="NZ_CP122959.1"/>
</dbReference>
<evidence type="ECO:0000313" key="2">
    <source>
        <dbReference type="EMBL" id="WGI19437.1"/>
    </source>
</evidence>
<evidence type="ECO:0000259" key="1">
    <source>
        <dbReference type="Pfam" id="PF05043"/>
    </source>
</evidence>
<reference evidence="2" key="1">
    <citation type="submission" date="2023-04" db="EMBL/GenBank/DDBJ databases">
        <title>Novel strain of Lactilactobacillus sakei and use thereof.</title>
        <authorList>
            <person name="Kim S.Y."/>
        </authorList>
    </citation>
    <scope>NUCLEOTIDE SEQUENCE</scope>
    <source>
        <strain evidence="2">HUP1</strain>
    </source>
</reference>
<sequence length="478" mass="55609">MNINYLLTEDDRLKYYLLQYLELNKSSYISVDLVCEFSGLSKFKVKKYLAQLQLDLQALKIEAQIIVHETSEITTQQLTPLITKKVRLSYLERSEIYALLLNALNQSVSVEAFAKAHFFSKSYAYSLKKQLTKLLKQYGIEYRNNELHGDELVVREFIYTIYYDFYNDLGRPFSSQLLEEIKQLKQQLLWRYQIDLSLVRTTKLDLFLGTLLQRLQQHHPLSATDFETEDYQPTDFTLNGLLAKLYNPDQLQYEIDYILTFLYAENMTEVFEGHRSLVKAQQINQGSQRIVETIMTELGLPQAIQTVLTHQIATVNIRLALFYAEISSFTSVQQVKFFEESYPTTSEVILRNLPEFAKQATINAQLTNTLFYNYLFAVIESVPDDLLNPPIHICVDFSSGKAYTHYIEQQILGFKNLNIVLERNITQKTQLFVSDFAQGSLKTAQIIWKNPPNADDWADFGDIIVQFKKDLMLHEKID</sequence>
<accession>A0AAF0GTF0</accession>
<dbReference type="AlphaFoldDB" id="A0AAF0GTF0"/>
<dbReference type="InterPro" id="IPR007737">
    <property type="entry name" value="Mga_HTH"/>
</dbReference>
<dbReference type="Proteomes" id="UP001179858">
    <property type="component" value="Chromosome"/>
</dbReference>
<organism evidence="2 3">
    <name type="scientific">Latilactobacillus sakei</name>
    <name type="common">Lactobacillus sakei</name>
    <dbReference type="NCBI Taxonomy" id="1599"/>
    <lineage>
        <taxon>Bacteria</taxon>
        <taxon>Bacillati</taxon>
        <taxon>Bacillota</taxon>
        <taxon>Bacilli</taxon>
        <taxon>Lactobacillales</taxon>
        <taxon>Lactobacillaceae</taxon>
        <taxon>Latilactobacillus</taxon>
    </lineage>
</organism>
<feature type="domain" description="Mga helix-turn-helix" evidence="1">
    <location>
        <begin position="86"/>
        <end position="162"/>
    </location>
</feature>
<gene>
    <name evidence="2" type="ORF">QBD03_01435</name>
</gene>
<dbReference type="Pfam" id="PF05043">
    <property type="entry name" value="Mga"/>
    <property type="match status" value="1"/>
</dbReference>
<protein>
    <submittedName>
        <fullName evidence="2">Helix-turn-helix domain-containing protein</fullName>
    </submittedName>
</protein>
<proteinExistence type="predicted"/>